<dbReference type="Gene3D" id="2.30.30.140">
    <property type="match status" value="1"/>
</dbReference>
<dbReference type="FunFam" id="2.30.30.140:FF:000018">
    <property type="entry name" value="Serine/threonine-protein kinase 31"/>
    <property type="match status" value="1"/>
</dbReference>
<dbReference type="SMART" id="SM00333">
    <property type="entry name" value="TUDOR"/>
    <property type="match status" value="1"/>
</dbReference>
<name>A0A8S2INL9_9BILA</name>
<dbReference type="InterPro" id="IPR050621">
    <property type="entry name" value="Tudor_domain_containing"/>
</dbReference>
<dbReference type="InterPro" id="IPR002999">
    <property type="entry name" value="Tudor"/>
</dbReference>
<accession>A0A8S2INL9</accession>
<organism evidence="3 4">
    <name type="scientific">Didymodactylos carnosus</name>
    <dbReference type="NCBI Taxonomy" id="1234261"/>
    <lineage>
        <taxon>Eukaryota</taxon>
        <taxon>Metazoa</taxon>
        <taxon>Spiralia</taxon>
        <taxon>Gnathifera</taxon>
        <taxon>Rotifera</taxon>
        <taxon>Eurotatoria</taxon>
        <taxon>Bdelloidea</taxon>
        <taxon>Philodinida</taxon>
        <taxon>Philodinidae</taxon>
        <taxon>Didymodactylos</taxon>
    </lineage>
</organism>
<protein>
    <recommendedName>
        <fullName evidence="1">Tudor domain-containing protein</fullName>
    </recommendedName>
</protein>
<comment type="caution">
    <text evidence="3">The sequence shown here is derived from an EMBL/GenBank/DDBJ whole genome shotgun (WGS) entry which is preliminary data.</text>
</comment>
<sequence>MLTACCTSARMDFSDHLFDADRSKSSIPIQYDSGRSSKRNDNVSRTSRTTTCSEHVDFVDNDDDYYNEYKNYDFDKAPVCVQNSLVIAGNCHVKAYVSHINHISAFFVQLPSSQLKFQQLQIQMKQEYNLKCFVIATKHCLLFSECYLKHAIKETLSLHQGDYCVAQYSQDKIFYRGRILDIKKNPKIEYEVVFIDFGNSEWMRKENIRPMFKEFSFLPAQAIPCTLSKVMPLNSDRPTWLSDKGKQAVQIFKNLIFDKYVDVTFLPNTDFWSLCFVKIVDENGQDIRDFLIQQNLVKATKGNTDLSAELNLLFTKRDYIMYAIPYEGDGYDNFDM</sequence>
<evidence type="ECO:0000259" key="1">
    <source>
        <dbReference type="PROSITE" id="PS50304"/>
    </source>
</evidence>
<evidence type="ECO:0000313" key="3">
    <source>
        <dbReference type="EMBL" id="CAF3768214.1"/>
    </source>
</evidence>
<dbReference type="Proteomes" id="UP000677228">
    <property type="component" value="Unassembled WGS sequence"/>
</dbReference>
<dbReference type="EMBL" id="CAJNOK010006256">
    <property type="protein sequence ID" value="CAF0998678.1"/>
    <property type="molecule type" value="Genomic_DNA"/>
</dbReference>
<dbReference type="InterPro" id="IPR035437">
    <property type="entry name" value="SNase_OB-fold_sf"/>
</dbReference>
<dbReference type="PROSITE" id="PS50304">
    <property type="entry name" value="TUDOR"/>
    <property type="match status" value="1"/>
</dbReference>
<dbReference type="AlphaFoldDB" id="A0A8S2INL9"/>
<proteinExistence type="predicted"/>
<gene>
    <name evidence="2" type="ORF">OVA965_LOCUS14446</name>
    <name evidence="3" type="ORF">TMI583_LOCUS14449</name>
</gene>
<reference evidence="3" key="1">
    <citation type="submission" date="2021-02" db="EMBL/GenBank/DDBJ databases">
        <authorList>
            <person name="Nowell W R."/>
        </authorList>
    </citation>
    <scope>NUCLEOTIDE SEQUENCE</scope>
</reference>
<dbReference type="Gene3D" id="2.40.50.90">
    <property type="match status" value="1"/>
</dbReference>
<dbReference type="Pfam" id="PF00567">
    <property type="entry name" value="TUDOR"/>
    <property type="match status" value="1"/>
</dbReference>
<dbReference type="PANTHER" id="PTHR22948:SF29">
    <property type="entry name" value="FI02030P-RELATED"/>
    <property type="match status" value="1"/>
</dbReference>
<dbReference type="EMBL" id="CAJOBA010006263">
    <property type="protein sequence ID" value="CAF3768214.1"/>
    <property type="molecule type" value="Genomic_DNA"/>
</dbReference>
<evidence type="ECO:0000313" key="2">
    <source>
        <dbReference type="EMBL" id="CAF0998678.1"/>
    </source>
</evidence>
<dbReference type="Proteomes" id="UP000682733">
    <property type="component" value="Unassembled WGS sequence"/>
</dbReference>
<dbReference type="SUPFAM" id="SSF63748">
    <property type="entry name" value="Tudor/PWWP/MBT"/>
    <property type="match status" value="1"/>
</dbReference>
<feature type="domain" description="Tudor" evidence="1">
    <location>
        <begin position="157"/>
        <end position="218"/>
    </location>
</feature>
<evidence type="ECO:0000313" key="4">
    <source>
        <dbReference type="Proteomes" id="UP000682733"/>
    </source>
</evidence>
<dbReference type="PANTHER" id="PTHR22948">
    <property type="entry name" value="TUDOR DOMAIN CONTAINING PROTEIN"/>
    <property type="match status" value="1"/>
</dbReference>